<protein>
    <submittedName>
        <fullName evidence="1">Uncharacterized protein</fullName>
    </submittedName>
</protein>
<dbReference type="InterPro" id="IPR046495">
    <property type="entry name" value="DUF6588"/>
</dbReference>
<gene>
    <name evidence="1" type="ORF">FHS56_002426</name>
</gene>
<sequence>MKKHIPIAVFSLLFVWLVACPVWAQQERIEQVLSLGLEDAQKIFEAYNAPLGRTIGFAMSDGWHETAQPLKRWQTNFRFVQSSVVYPAYEQKYNLIDLNLKNAVVIAGDSSAPTAIGERGDLSILRNRLNDSLVFLPKGLGLIYKQYAFFPAVYPQFNIGLFRNTELSVRFLPNVVPLITPFVSDIPENISMSYWGVGLMHDLKQWIPSIALAPFSLSVWGSYSSAKMSYPLKLTSLGPQDPRNQLLRYEVKAYSLGAVASKKIAFLTVFGGLQYDKSISTNRLEGTYKVGEEIISNPLEQTYEGQRIAGNLGAKIRFKQTFVMASAVFSQYTTLSVAIGFGSNNP</sequence>
<dbReference type="PROSITE" id="PS51257">
    <property type="entry name" value="PROKAR_LIPOPROTEIN"/>
    <property type="match status" value="1"/>
</dbReference>
<dbReference type="Pfam" id="PF20230">
    <property type="entry name" value="DUF6588"/>
    <property type="match status" value="1"/>
</dbReference>
<dbReference type="Proteomes" id="UP000537126">
    <property type="component" value="Unassembled WGS sequence"/>
</dbReference>
<evidence type="ECO:0000313" key="1">
    <source>
        <dbReference type="EMBL" id="NIK74892.1"/>
    </source>
</evidence>
<reference evidence="1 2" key="1">
    <citation type="submission" date="2020-03" db="EMBL/GenBank/DDBJ databases">
        <title>Genomic Encyclopedia of Type Strains, Phase IV (KMG-IV): sequencing the most valuable type-strain genomes for metagenomic binning, comparative biology and taxonomic classification.</title>
        <authorList>
            <person name="Goeker M."/>
        </authorList>
    </citation>
    <scope>NUCLEOTIDE SEQUENCE [LARGE SCALE GENOMIC DNA]</scope>
    <source>
        <strain evidence="1 2">DSM 5718</strain>
    </source>
</reference>
<dbReference type="AlphaFoldDB" id="A0A846MU84"/>
<name>A0A846MU84_9BACT</name>
<dbReference type="EMBL" id="JAASRN010000009">
    <property type="protein sequence ID" value="NIK74892.1"/>
    <property type="molecule type" value="Genomic_DNA"/>
</dbReference>
<accession>A0A846MU84</accession>
<keyword evidence="2" id="KW-1185">Reference proteome</keyword>
<comment type="caution">
    <text evidence="1">The sequence shown here is derived from an EMBL/GenBank/DDBJ whole genome shotgun (WGS) entry which is preliminary data.</text>
</comment>
<organism evidence="1 2">
    <name type="scientific">Thermonema lapsum</name>
    <dbReference type="NCBI Taxonomy" id="28195"/>
    <lineage>
        <taxon>Bacteria</taxon>
        <taxon>Pseudomonadati</taxon>
        <taxon>Bacteroidota</taxon>
        <taxon>Cytophagia</taxon>
        <taxon>Cytophagales</taxon>
        <taxon>Thermonemataceae</taxon>
        <taxon>Thermonema</taxon>
    </lineage>
</organism>
<dbReference type="RefSeq" id="WP_166921113.1">
    <property type="nucleotide sequence ID" value="NZ_JAASRN010000009.1"/>
</dbReference>
<proteinExistence type="predicted"/>
<evidence type="ECO:0000313" key="2">
    <source>
        <dbReference type="Proteomes" id="UP000537126"/>
    </source>
</evidence>